<name>A0A7G5MTX0_9FIRM</name>
<organism evidence="1 2">
    <name type="scientific">Blautia producta</name>
    <dbReference type="NCBI Taxonomy" id="33035"/>
    <lineage>
        <taxon>Bacteria</taxon>
        <taxon>Bacillati</taxon>
        <taxon>Bacillota</taxon>
        <taxon>Clostridia</taxon>
        <taxon>Lachnospirales</taxon>
        <taxon>Lachnospiraceae</taxon>
        <taxon>Blautia</taxon>
    </lineage>
</organism>
<accession>A0A7G5MTX0</accession>
<dbReference type="GeneID" id="75050552"/>
<evidence type="ECO:0008006" key="3">
    <source>
        <dbReference type="Google" id="ProtNLM"/>
    </source>
</evidence>
<proteinExistence type="predicted"/>
<protein>
    <recommendedName>
        <fullName evidence="3">Phage tail tape measure protein</fullName>
    </recommendedName>
</protein>
<dbReference type="Gene3D" id="1.20.120.20">
    <property type="entry name" value="Apolipoprotein"/>
    <property type="match status" value="1"/>
</dbReference>
<dbReference type="Proteomes" id="UP000515789">
    <property type="component" value="Chromosome"/>
</dbReference>
<evidence type="ECO:0000313" key="2">
    <source>
        <dbReference type="Proteomes" id="UP000515789"/>
    </source>
</evidence>
<evidence type="ECO:0000313" key="1">
    <source>
        <dbReference type="EMBL" id="QMW78063.1"/>
    </source>
</evidence>
<reference evidence="1 2" key="1">
    <citation type="submission" date="2019-04" db="EMBL/GenBank/DDBJ databases">
        <authorList>
            <person name="Schori C."/>
            <person name="Ahrens C."/>
        </authorList>
    </citation>
    <scope>NUCLEOTIDE SEQUENCE [LARGE SCALE GENOMIC DNA]</scope>
    <source>
        <strain evidence="1 2">DSM 2950</strain>
    </source>
</reference>
<sequence>MGHGIQSQLMSGLSGLKTQFQGIWTDLQSITKAAVSNMSEEVQQGFSGMKNAIGELSQQTSSLGSSIRSLGDTFNSDFLKNVGSGINKIGNTVNDVMGIVDKLGSMKNTIGNLGDTMKNLGNVLGSESGGGLLSNIGSFLSKIGNADGGQIVSKFGNLISGLTSKMGGLGEGISGVLSKLGSLGSSGGGILSNLGSLATSVISKLGGVGLGIKALWDNCDSFRDGVTNIWNGIKNTFANGLNAIKKGVSNAAYFVGNIASSIWGGIKNVASSAWNWGKDIVSGIAGGIKKGVSWVGNAVKSVANGIRSFLHFSVPDEGPLADADTYMLDFMNLLTSGVKKGEGSLIDQIRSMAAKVQQGMDGISSFTLPELTLPQLMTPVGTFRRRLLPVAEPRKPQTLAVCISRSTAITLATMTNWHRLWQIRSME</sequence>
<dbReference type="AlphaFoldDB" id="A0A7G5MTX0"/>
<gene>
    <name evidence="1" type="ORF">E5259_10920</name>
</gene>
<dbReference type="EMBL" id="CP039126">
    <property type="protein sequence ID" value="QMW78063.1"/>
    <property type="molecule type" value="Genomic_DNA"/>
</dbReference>
<dbReference type="RefSeq" id="WP_148360818.1">
    <property type="nucleotide sequence ID" value="NZ_AP031416.1"/>
</dbReference>